<organism evidence="3 4">
    <name type="scientific">Prauserella flavalba</name>
    <dbReference type="NCBI Taxonomy" id="1477506"/>
    <lineage>
        <taxon>Bacteria</taxon>
        <taxon>Bacillati</taxon>
        <taxon>Actinomycetota</taxon>
        <taxon>Actinomycetes</taxon>
        <taxon>Pseudonocardiales</taxon>
        <taxon>Pseudonocardiaceae</taxon>
        <taxon>Prauserella</taxon>
    </lineage>
</organism>
<dbReference type="SUPFAM" id="SSF56529">
    <property type="entry name" value="FAH"/>
    <property type="match status" value="1"/>
</dbReference>
<dbReference type="Gene3D" id="3.90.850.10">
    <property type="entry name" value="Fumarylacetoacetase-like, C-terminal domain"/>
    <property type="match status" value="1"/>
</dbReference>
<dbReference type="InterPro" id="IPR011234">
    <property type="entry name" value="Fumarylacetoacetase-like_C"/>
</dbReference>
<evidence type="ECO:0000313" key="3">
    <source>
        <dbReference type="EMBL" id="PXY21572.1"/>
    </source>
</evidence>
<dbReference type="EMBL" id="MASU01000015">
    <property type="protein sequence ID" value="PXY21572.1"/>
    <property type="molecule type" value="Genomic_DNA"/>
</dbReference>
<dbReference type="PANTHER" id="PTHR30143:SF0">
    <property type="entry name" value="2-KETO-4-PENTENOATE HYDRATASE"/>
    <property type="match status" value="1"/>
</dbReference>
<dbReference type="GO" id="GO:0008684">
    <property type="term" value="F:2-oxopent-4-enoate hydratase activity"/>
    <property type="evidence" value="ECO:0007669"/>
    <property type="project" value="TreeGrafter"/>
</dbReference>
<dbReference type="Proteomes" id="UP000247892">
    <property type="component" value="Unassembled WGS sequence"/>
</dbReference>
<gene>
    <name evidence="3" type="ORF">BA062_32210</name>
</gene>
<reference evidence="3 4" key="1">
    <citation type="submission" date="2016-07" db="EMBL/GenBank/DDBJ databases">
        <title>Draft genome sequence of Prauserella sp. YIM 121212, isolated from alkaline soil.</title>
        <authorList>
            <person name="Ruckert C."/>
            <person name="Albersmeier A."/>
            <person name="Jiang C.-L."/>
            <person name="Jiang Y."/>
            <person name="Kalinowski J."/>
            <person name="Schneider O."/>
            <person name="Winkler A."/>
            <person name="Zotchev S.B."/>
        </authorList>
    </citation>
    <scope>NUCLEOTIDE SEQUENCE [LARGE SCALE GENOMIC DNA]</scope>
    <source>
        <strain evidence="3 4">YIM 121212</strain>
    </source>
</reference>
<proteinExistence type="predicted"/>
<dbReference type="InterPro" id="IPR036663">
    <property type="entry name" value="Fumarylacetoacetase_C_sf"/>
</dbReference>
<protein>
    <submittedName>
        <fullName evidence="3">4-oxalocrotonate decarboxylase</fullName>
    </submittedName>
</protein>
<name>A0A318LEW6_9PSEU</name>
<dbReference type="RefSeq" id="WP_110343003.1">
    <property type="nucleotide sequence ID" value="NZ_MASU01000015.1"/>
</dbReference>
<keyword evidence="1" id="KW-0456">Lyase</keyword>
<dbReference type="OrthoDB" id="9792137at2"/>
<keyword evidence="4" id="KW-1185">Reference proteome</keyword>
<sequence>MTHWTVDHAAQVLAEAERARTDRPPLTAEWPELDLDTAYQVQHRLVGHKTANGERVAGVKLGLTSRAKQRRMNIDSPLTAWLTDRMSLGPGLPLDTTTLIHPRVEPEIVFVLGRRLSGPGVTAGQALEAVAEVRAGLEVIDSRYVDYKFALPDVVADNASSARFVVGAHVCRPEELALDLEGCVLDVDGEVADTATGAAVQGHPAEALALAANSLWERGIALEPGWIVLTGGLTDAVPARTGSSITARFTHLGDLTLDCR</sequence>
<dbReference type="PANTHER" id="PTHR30143">
    <property type="entry name" value="ACID HYDRATASE"/>
    <property type="match status" value="1"/>
</dbReference>
<accession>A0A318LEW6</accession>
<evidence type="ECO:0000259" key="2">
    <source>
        <dbReference type="Pfam" id="PF01557"/>
    </source>
</evidence>
<feature type="domain" description="Fumarylacetoacetase-like C-terminal" evidence="2">
    <location>
        <begin position="101"/>
        <end position="256"/>
    </location>
</feature>
<evidence type="ECO:0000313" key="4">
    <source>
        <dbReference type="Proteomes" id="UP000247892"/>
    </source>
</evidence>
<dbReference type="Pfam" id="PF01557">
    <property type="entry name" value="FAA_hydrolase"/>
    <property type="match status" value="1"/>
</dbReference>
<dbReference type="AlphaFoldDB" id="A0A318LEW6"/>
<comment type="caution">
    <text evidence="3">The sequence shown here is derived from an EMBL/GenBank/DDBJ whole genome shotgun (WGS) entry which is preliminary data.</text>
</comment>
<evidence type="ECO:0000256" key="1">
    <source>
        <dbReference type="ARBA" id="ARBA00023239"/>
    </source>
</evidence>
<dbReference type="GO" id="GO:0005737">
    <property type="term" value="C:cytoplasm"/>
    <property type="evidence" value="ECO:0007669"/>
    <property type="project" value="TreeGrafter"/>
</dbReference>
<dbReference type="InterPro" id="IPR050772">
    <property type="entry name" value="Hydratase-Decarb/MhpD_sf"/>
</dbReference>